<dbReference type="EMBL" id="KY448244">
    <property type="protein sequence ID" value="AQT28518.1"/>
    <property type="molecule type" value="Genomic_DNA"/>
</dbReference>
<dbReference type="Proteomes" id="UP000221250">
    <property type="component" value="Segment"/>
</dbReference>
<feature type="region of interest" description="Disordered" evidence="1">
    <location>
        <begin position="130"/>
        <end position="159"/>
    </location>
</feature>
<keyword evidence="3" id="KW-1185">Reference proteome</keyword>
<gene>
    <name evidence="2" type="ORF">YOLOSWAG_33</name>
</gene>
<reference evidence="2 3" key="1">
    <citation type="submission" date="2017-01" db="EMBL/GenBank/DDBJ databases">
        <authorList>
            <person name="Mah S.A."/>
            <person name="Swanson W.J."/>
            <person name="Moy G.W."/>
            <person name="Vacquier V.D."/>
        </authorList>
    </citation>
    <scope>NUCLEOTIDE SEQUENCE [LARGE SCALE GENOMIC DNA]</scope>
</reference>
<name>A0A1S6L2W2_9CAUD</name>
<feature type="compositionally biased region" description="Basic residues" evidence="1">
    <location>
        <begin position="150"/>
        <end position="159"/>
    </location>
</feature>
<accession>A0A1S6L2W2</accession>
<evidence type="ECO:0000313" key="2">
    <source>
        <dbReference type="EMBL" id="AQT28518.1"/>
    </source>
</evidence>
<evidence type="ECO:0000313" key="3">
    <source>
        <dbReference type="Proteomes" id="UP000221250"/>
    </source>
</evidence>
<proteinExistence type="predicted"/>
<organism evidence="2 3">
    <name type="scientific">Erwinia phage vB_EamM_Yoloswag</name>
    <dbReference type="NCBI Taxonomy" id="1958956"/>
    <lineage>
        <taxon>Viruses</taxon>
        <taxon>Duplodnaviria</taxon>
        <taxon>Heunggongvirae</taxon>
        <taxon>Uroviricota</taxon>
        <taxon>Caudoviricetes</taxon>
        <taxon>Yoloswagvirus</taxon>
        <taxon>Yoloswagvirus yoloswag</taxon>
    </lineage>
</organism>
<protein>
    <submittedName>
        <fullName evidence="2">Uncharacterized protein</fullName>
    </submittedName>
</protein>
<evidence type="ECO:0000256" key="1">
    <source>
        <dbReference type="SAM" id="MobiDB-lite"/>
    </source>
</evidence>
<sequence length="159" mass="18033">MDEKTLDKSFTLDVIGEIELQAESEQVMQDLAQKMYDETRDAVIAELRHKHGGDRVVFQTDKGNWFETTVQDLADHAMRAHYEKGLNELDQPWFPPEGSDVRTVFGSTSADMTGKVNLTNLKNRVLREGSKSTPVVIKKSVKRSAASAQRKARKQNRKK</sequence>